<reference evidence="12 14" key="1">
    <citation type="journal article" date="2017" name="Nature">
        <title>The sunflower genome provides insights into oil metabolism, flowering and Asterid evolution.</title>
        <authorList>
            <person name="Badouin H."/>
            <person name="Gouzy J."/>
            <person name="Grassa C.J."/>
            <person name="Murat F."/>
            <person name="Staton S.E."/>
            <person name="Cottret L."/>
            <person name="Lelandais-Briere C."/>
            <person name="Owens G.L."/>
            <person name="Carrere S."/>
            <person name="Mayjonade B."/>
            <person name="Legrand L."/>
            <person name="Gill N."/>
            <person name="Kane N.C."/>
            <person name="Bowers J.E."/>
            <person name="Hubner S."/>
            <person name="Bellec A."/>
            <person name="Berard A."/>
            <person name="Berges H."/>
            <person name="Blanchet N."/>
            <person name="Boniface M.C."/>
            <person name="Brunel D."/>
            <person name="Catrice O."/>
            <person name="Chaidir N."/>
            <person name="Claudel C."/>
            <person name="Donnadieu C."/>
            <person name="Faraut T."/>
            <person name="Fievet G."/>
            <person name="Helmstetter N."/>
            <person name="King M."/>
            <person name="Knapp S.J."/>
            <person name="Lai Z."/>
            <person name="Le Paslier M.C."/>
            <person name="Lippi Y."/>
            <person name="Lorenzon L."/>
            <person name="Mandel J.R."/>
            <person name="Marage G."/>
            <person name="Marchand G."/>
            <person name="Marquand E."/>
            <person name="Bret-Mestries E."/>
            <person name="Morien E."/>
            <person name="Nambeesan S."/>
            <person name="Nguyen T."/>
            <person name="Pegot-Espagnet P."/>
            <person name="Pouilly N."/>
            <person name="Raftis F."/>
            <person name="Sallet E."/>
            <person name="Schiex T."/>
            <person name="Thomas J."/>
            <person name="Vandecasteele C."/>
            <person name="Vares D."/>
            <person name="Vear F."/>
            <person name="Vautrin S."/>
            <person name="Crespi M."/>
            <person name="Mangin B."/>
            <person name="Burke J.M."/>
            <person name="Salse J."/>
            <person name="Munos S."/>
            <person name="Vincourt P."/>
            <person name="Rieseberg L.H."/>
            <person name="Langlade N.B."/>
        </authorList>
    </citation>
    <scope>NUCLEOTIDE SEQUENCE [LARGE SCALE GENOMIC DNA]</scope>
    <source>
        <strain evidence="14">cv. SF193</strain>
        <tissue evidence="12">Leaves</tissue>
    </source>
</reference>
<keyword evidence="9" id="KW-0862">Zinc</keyword>
<dbReference type="EC" id="2.1.1.354" evidence="12"/>
<evidence type="ECO:0000313" key="14">
    <source>
        <dbReference type="Proteomes" id="UP000215914"/>
    </source>
</evidence>
<dbReference type="InterPro" id="IPR013083">
    <property type="entry name" value="Znf_RING/FYVE/PHD"/>
</dbReference>
<evidence type="ECO:0000256" key="8">
    <source>
        <dbReference type="ARBA" id="ARBA00022771"/>
    </source>
</evidence>
<dbReference type="InterPro" id="IPR001965">
    <property type="entry name" value="Znf_PHD"/>
</dbReference>
<evidence type="ECO:0000256" key="2">
    <source>
        <dbReference type="ARBA" id="ARBA00004286"/>
    </source>
</evidence>
<evidence type="ECO:0000256" key="6">
    <source>
        <dbReference type="ARBA" id="ARBA00022691"/>
    </source>
</evidence>
<sequence>MPKYYFMCGACYTHLNTIFTLCRVCESVIYPEEEVWSCSIKNCNVSYHSRCASDRFGVSRDIKCPQHECFHCKKKTFLWRCSRCDLASHEKCAPYPEYVIHSKERPGEIICWRHSTDSPPLKSAVPTRSIKVRLLAVLFKLLLMSNHY</sequence>
<evidence type="ECO:0000256" key="3">
    <source>
        <dbReference type="ARBA" id="ARBA00022454"/>
    </source>
</evidence>
<keyword evidence="10" id="KW-0539">Nucleus</keyword>
<dbReference type="GO" id="GO:0008270">
    <property type="term" value="F:zinc ion binding"/>
    <property type="evidence" value="ECO:0007669"/>
    <property type="project" value="UniProtKB-KW"/>
</dbReference>
<dbReference type="PROSITE" id="PS01359">
    <property type="entry name" value="ZF_PHD_1"/>
    <property type="match status" value="1"/>
</dbReference>
<evidence type="ECO:0000256" key="1">
    <source>
        <dbReference type="ARBA" id="ARBA00004123"/>
    </source>
</evidence>
<keyword evidence="6" id="KW-0949">S-adenosyl-L-methionine</keyword>
<evidence type="ECO:0000259" key="11">
    <source>
        <dbReference type="SMART" id="SM00249"/>
    </source>
</evidence>
<gene>
    <name evidence="13" type="ORF">HannXRQ_Chr12g0357931</name>
    <name evidence="12" type="ORF">HanXRQr2_Chr12g0525491</name>
</gene>
<dbReference type="GO" id="GO:0032259">
    <property type="term" value="P:methylation"/>
    <property type="evidence" value="ECO:0007669"/>
    <property type="project" value="UniProtKB-KW"/>
</dbReference>
<evidence type="ECO:0000256" key="9">
    <source>
        <dbReference type="ARBA" id="ARBA00022833"/>
    </source>
</evidence>
<comment type="subcellular location">
    <subcellularLocation>
        <location evidence="2">Chromosome</location>
    </subcellularLocation>
    <subcellularLocation>
        <location evidence="1">Nucleus</location>
    </subcellularLocation>
</comment>
<feature type="domain" description="Zinc finger PHD-type" evidence="11">
    <location>
        <begin position="69"/>
        <end position="115"/>
    </location>
</feature>
<dbReference type="Proteomes" id="UP000215914">
    <property type="component" value="Chromosome 12"/>
</dbReference>
<reference evidence="12" key="3">
    <citation type="submission" date="2020-06" db="EMBL/GenBank/DDBJ databases">
        <title>Helianthus annuus Genome sequencing and assembly Release 2.</title>
        <authorList>
            <person name="Gouzy J."/>
            <person name="Langlade N."/>
            <person name="Munos S."/>
        </authorList>
    </citation>
    <scope>NUCLEOTIDE SEQUENCE</scope>
    <source>
        <tissue evidence="12">Leaves</tissue>
    </source>
</reference>
<dbReference type="EMBL" id="MNCJ02000327">
    <property type="protein sequence ID" value="KAF5776549.1"/>
    <property type="molecule type" value="Genomic_DNA"/>
</dbReference>
<dbReference type="GO" id="GO:0005634">
    <property type="term" value="C:nucleus"/>
    <property type="evidence" value="ECO:0007669"/>
    <property type="project" value="UniProtKB-SubCell"/>
</dbReference>
<evidence type="ECO:0000313" key="12">
    <source>
        <dbReference type="EMBL" id="KAF5776549.1"/>
    </source>
</evidence>
<keyword evidence="14" id="KW-1185">Reference proteome</keyword>
<dbReference type="STRING" id="4232.A0A251SYY7"/>
<feature type="domain" description="Zinc finger PHD-type" evidence="11">
    <location>
        <begin position="21"/>
        <end position="68"/>
    </location>
</feature>
<keyword evidence="7" id="KW-0479">Metal-binding</keyword>
<dbReference type="Gramene" id="mRNA:HanXRQr2_Chr12g0525491">
    <property type="protein sequence ID" value="mRNA:HanXRQr2_Chr12g0525491"/>
    <property type="gene ID" value="HanXRQr2_Chr12g0525491"/>
</dbReference>
<dbReference type="InterPro" id="IPR050777">
    <property type="entry name" value="SET2_Histone-Lys_MeTrsfase"/>
</dbReference>
<protein>
    <submittedName>
        <fullName evidence="12">Histone-lysine N-methyltransferase chromatin regulator PHD family</fullName>
        <ecNumber evidence="12">2.1.1.354</ecNumber>
    </submittedName>
    <submittedName>
        <fullName evidence="13">Putative zinc finger, PHD-type</fullName>
    </submittedName>
</protein>
<keyword evidence="3" id="KW-0158">Chromosome</keyword>
<dbReference type="GO" id="GO:0140999">
    <property type="term" value="F:histone H3K4 trimethyltransferase activity"/>
    <property type="evidence" value="ECO:0007669"/>
    <property type="project" value="UniProtKB-EC"/>
</dbReference>
<dbReference type="AlphaFoldDB" id="A0A251SYY7"/>
<evidence type="ECO:0000256" key="7">
    <source>
        <dbReference type="ARBA" id="ARBA00022723"/>
    </source>
</evidence>
<proteinExistence type="predicted"/>
<evidence type="ECO:0000256" key="5">
    <source>
        <dbReference type="ARBA" id="ARBA00022679"/>
    </source>
</evidence>
<dbReference type="InterPro" id="IPR019786">
    <property type="entry name" value="Zinc_finger_PHD-type_CS"/>
</dbReference>
<reference evidence="13" key="2">
    <citation type="submission" date="2017-02" db="EMBL/GenBank/DDBJ databases">
        <title>Sunflower complete genome.</title>
        <authorList>
            <person name="Langlade N."/>
            <person name="Munos S."/>
        </authorList>
    </citation>
    <scope>NUCLEOTIDE SEQUENCE [LARGE SCALE GENOMIC DNA]</scope>
    <source>
        <tissue evidence="13">Leaves</tissue>
    </source>
</reference>
<organism evidence="13 14">
    <name type="scientific">Helianthus annuus</name>
    <name type="common">Common sunflower</name>
    <dbReference type="NCBI Taxonomy" id="4232"/>
    <lineage>
        <taxon>Eukaryota</taxon>
        <taxon>Viridiplantae</taxon>
        <taxon>Streptophyta</taxon>
        <taxon>Embryophyta</taxon>
        <taxon>Tracheophyta</taxon>
        <taxon>Spermatophyta</taxon>
        <taxon>Magnoliopsida</taxon>
        <taxon>eudicotyledons</taxon>
        <taxon>Gunneridae</taxon>
        <taxon>Pentapetalae</taxon>
        <taxon>asterids</taxon>
        <taxon>campanulids</taxon>
        <taxon>Asterales</taxon>
        <taxon>Asteraceae</taxon>
        <taxon>Asteroideae</taxon>
        <taxon>Heliantheae alliance</taxon>
        <taxon>Heliantheae</taxon>
        <taxon>Helianthus</taxon>
    </lineage>
</organism>
<keyword evidence="5 12" id="KW-0808">Transferase</keyword>
<evidence type="ECO:0000256" key="10">
    <source>
        <dbReference type="ARBA" id="ARBA00023242"/>
    </source>
</evidence>
<keyword evidence="8" id="KW-0863">Zinc-finger</keyword>
<dbReference type="EMBL" id="CM007901">
    <property type="protein sequence ID" value="OTG04038.1"/>
    <property type="molecule type" value="Genomic_DNA"/>
</dbReference>
<dbReference type="PANTHER" id="PTHR22884">
    <property type="entry name" value="SET DOMAIN PROTEINS"/>
    <property type="match status" value="1"/>
</dbReference>
<accession>A0A251SYY7</accession>
<dbReference type="GO" id="GO:0005694">
    <property type="term" value="C:chromosome"/>
    <property type="evidence" value="ECO:0007669"/>
    <property type="project" value="UniProtKB-SubCell"/>
</dbReference>
<dbReference type="SMART" id="SM00249">
    <property type="entry name" value="PHD"/>
    <property type="match status" value="2"/>
</dbReference>
<keyword evidence="4 12" id="KW-0489">Methyltransferase</keyword>
<dbReference type="Gene3D" id="3.30.40.10">
    <property type="entry name" value="Zinc/RING finger domain, C3HC4 (zinc finger)"/>
    <property type="match status" value="1"/>
</dbReference>
<name>A0A251SYY7_HELAN</name>
<dbReference type="InParanoid" id="A0A251SYY7"/>
<evidence type="ECO:0000256" key="4">
    <source>
        <dbReference type="ARBA" id="ARBA00022603"/>
    </source>
</evidence>
<evidence type="ECO:0000313" key="13">
    <source>
        <dbReference type="EMBL" id="OTG04038.1"/>
    </source>
</evidence>